<proteinExistence type="inferred from homology"/>
<comment type="caution">
    <text evidence="12">The sequence shown here is derived from an EMBL/GenBank/DDBJ whole genome shotgun (WGS) entry which is preliminary data.</text>
</comment>
<evidence type="ECO:0000256" key="7">
    <source>
        <dbReference type="ARBA" id="ARBA00022827"/>
    </source>
</evidence>
<evidence type="ECO:0000313" key="12">
    <source>
        <dbReference type="EMBL" id="MFD1182410.1"/>
    </source>
</evidence>
<evidence type="ECO:0000256" key="9">
    <source>
        <dbReference type="ARBA" id="ARBA00031306"/>
    </source>
</evidence>
<comment type="cofactor">
    <cofactor evidence="1">
        <name>Mg(2+)</name>
        <dbReference type="ChEBI" id="CHEBI:18420"/>
    </cofactor>
</comment>
<evidence type="ECO:0000256" key="8">
    <source>
        <dbReference type="ARBA" id="ARBA00022842"/>
    </source>
</evidence>
<name>A0ABW3SDV7_9BACL</name>
<reference evidence="13" key="1">
    <citation type="journal article" date="2019" name="Int. J. Syst. Evol. Microbiol.">
        <title>The Global Catalogue of Microorganisms (GCM) 10K type strain sequencing project: providing services to taxonomists for standard genome sequencing and annotation.</title>
        <authorList>
            <consortium name="The Broad Institute Genomics Platform"/>
            <consortium name="The Broad Institute Genome Sequencing Center for Infectious Disease"/>
            <person name="Wu L."/>
            <person name="Ma J."/>
        </authorList>
    </citation>
    <scope>NUCLEOTIDE SEQUENCE [LARGE SCALE GENOMIC DNA]</scope>
    <source>
        <strain evidence="13">CCUG 48216</strain>
    </source>
</reference>
<dbReference type="GO" id="GO:0016740">
    <property type="term" value="F:transferase activity"/>
    <property type="evidence" value="ECO:0007669"/>
    <property type="project" value="UniProtKB-KW"/>
</dbReference>
<evidence type="ECO:0000256" key="4">
    <source>
        <dbReference type="ARBA" id="ARBA00022630"/>
    </source>
</evidence>
<organism evidence="12 13">
    <name type="scientific">Paenibacillus timonensis</name>
    <dbReference type="NCBI Taxonomy" id="225915"/>
    <lineage>
        <taxon>Bacteria</taxon>
        <taxon>Bacillati</taxon>
        <taxon>Bacillota</taxon>
        <taxon>Bacilli</taxon>
        <taxon>Bacillales</taxon>
        <taxon>Paenibacillaceae</taxon>
        <taxon>Paenibacillus</taxon>
    </lineage>
</organism>
<accession>A0ABW3SDV7</accession>
<evidence type="ECO:0000256" key="10">
    <source>
        <dbReference type="ARBA" id="ARBA00048540"/>
    </source>
</evidence>
<keyword evidence="8 11" id="KW-0460">Magnesium</keyword>
<dbReference type="EC" id="2.7.1.180" evidence="2 11"/>
<comment type="catalytic activity">
    <reaction evidence="10 11">
        <text>L-threonyl-[protein] + FAD = FMN-L-threonyl-[protein] + AMP + H(+)</text>
        <dbReference type="Rhea" id="RHEA:36847"/>
        <dbReference type="Rhea" id="RHEA-COMP:11060"/>
        <dbReference type="Rhea" id="RHEA-COMP:11061"/>
        <dbReference type="ChEBI" id="CHEBI:15378"/>
        <dbReference type="ChEBI" id="CHEBI:30013"/>
        <dbReference type="ChEBI" id="CHEBI:57692"/>
        <dbReference type="ChEBI" id="CHEBI:74257"/>
        <dbReference type="ChEBI" id="CHEBI:456215"/>
        <dbReference type="EC" id="2.7.1.180"/>
    </reaction>
</comment>
<evidence type="ECO:0000256" key="5">
    <source>
        <dbReference type="ARBA" id="ARBA00022679"/>
    </source>
</evidence>
<sequence>MSSSKSTESMESAGKGMGTQLCHRAYGKNAAKALEAVGAEMKRLERLLSRFVPESDIAKMNGLAGKGRVKLSPEAYEVLTLARRISDLCGGTFDVTVGPLVELWGVTNAAAPPPFERIKEAVSLVNDADLVLDPASRTGGLRRKGQSVDLGAIGKGYASDKLLGVFRRFGVASAFSNLGGNVAVLGAKPDGSPWRVGIRHPRRERCLIGAIDVVDQAVITSGDDQSYFIDAMGKRRHHLLDPATGYPADHGLVSVTIVADSAAAADALATAAFVAGMERGLAILRRFPGAEAVFVDRRLQVYVTAGLKEHFLALEGTTAVII</sequence>
<evidence type="ECO:0000256" key="2">
    <source>
        <dbReference type="ARBA" id="ARBA00011955"/>
    </source>
</evidence>
<keyword evidence="6 11" id="KW-0479">Metal-binding</keyword>
<evidence type="ECO:0000256" key="1">
    <source>
        <dbReference type="ARBA" id="ARBA00001946"/>
    </source>
</evidence>
<comment type="similarity">
    <text evidence="11">Belongs to the ApbE family.</text>
</comment>
<dbReference type="Pfam" id="PF02424">
    <property type="entry name" value="ApbE"/>
    <property type="match status" value="1"/>
</dbReference>
<keyword evidence="7 11" id="KW-0274">FAD</keyword>
<dbReference type="PANTHER" id="PTHR30040">
    <property type="entry name" value="THIAMINE BIOSYNTHESIS LIPOPROTEIN APBE"/>
    <property type="match status" value="1"/>
</dbReference>
<evidence type="ECO:0000313" key="13">
    <source>
        <dbReference type="Proteomes" id="UP001597211"/>
    </source>
</evidence>
<evidence type="ECO:0000256" key="6">
    <source>
        <dbReference type="ARBA" id="ARBA00022723"/>
    </source>
</evidence>
<dbReference type="PANTHER" id="PTHR30040:SF2">
    <property type="entry name" value="FAD:PROTEIN FMN TRANSFERASE"/>
    <property type="match status" value="1"/>
</dbReference>
<keyword evidence="4 11" id="KW-0285">Flavoprotein</keyword>
<keyword evidence="5 11" id="KW-0808">Transferase</keyword>
<dbReference type="InterPro" id="IPR024932">
    <property type="entry name" value="ApbE"/>
</dbReference>
<dbReference type="SUPFAM" id="SSF143631">
    <property type="entry name" value="ApbE-like"/>
    <property type="match status" value="1"/>
</dbReference>
<gene>
    <name evidence="12" type="ORF">ACFQ2Z_13670</name>
</gene>
<protein>
    <recommendedName>
        <fullName evidence="3 11">FAD:protein FMN transferase</fullName>
        <ecNumber evidence="2 11">2.7.1.180</ecNumber>
    </recommendedName>
    <alternativeName>
        <fullName evidence="9 11">Flavin transferase</fullName>
    </alternativeName>
</protein>
<dbReference type="Proteomes" id="UP001597211">
    <property type="component" value="Unassembled WGS sequence"/>
</dbReference>
<evidence type="ECO:0000256" key="3">
    <source>
        <dbReference type="ARBA" id="ARBA00016337"/>
    </source>
</evidence>
<dbReference type="PIRSF" id="PIRSF006268">
    <property type="entry name" value="ApbE"/>
    <property type="match status" value="1"/>
</dbReference>
<dbReference type="InterPro" id="IPR003374">
    <property type="entry name" value="ApbE-like_sf"/>
</dbReference>
<keyword evidence="13" id="KW-1185">Reference proteome</keyword>
<dbReference type="RefSeq" id="WP_240269577.1">
    <property type="nucleotide sequence ID" value="NZ_JAKSXN010000028.1"/>
</dbReference>
<dbReference type="EMBL" id="JBHTKZ010000025">
    <property type="protein sequence ID" value="MFD1182410.1"/>
    <property type="molecule type" value="Genomic_DNA"/>
</dbReference>
<evidence type="ECO:0000256" key="11">
    <source>
        <dbReference type="PIRNR" id="PIRNR006268"/>
    </source>
</evidence>
<dbReference type="Gene3D" id="3.10.520.10">
    <property type="entry name" value="ApbE-like domains"/>
    <property type="match status" value="1"/>
</dbReference>